<keyword evidence="2" id="KW-1185">Reference proteome</keyword>
<evidence type="ECO:0000313" key="3">
    <source>
        <dbReference type="WBParaSite" id="SVE_0473600.1"/>
    </source>
</evidence>
<keyword evidence="1" id="KW-0472">Membrane</keyword>
<feature type="transmembrane region" description="Helical" evidence="1">
    <location>
        <begin position="27"/>
        <end position="49"/>
    </location>
</feature>
<name>A0A0K0F7D9_STRVS</name>
<dbReference type="WBParaSite" id="SVE_0473600.1">
    <property type="protein sequence ID" value="SVE_0473600.1"/>
    <property type="gene ID" value="SVE_0473600"/>
</dbReference>
<organism evidence="2 3">
    <name type="scientific">Strongyloides venezuelensis</name>
    <name type="common">Threadworm</name>
    <dbReference type="NCBI Taxonomy" id="75913"/>
    <lineage>
        <taxon>Eukaryota</taxon>
        <taxon>Metazoa</taxon>
        <taxon>Ecdysozoa</taxon>
        <taxon>Nematoda</taxon>
        <taxon>Chromadorea</taxon>
        <taxon>Rhabditida</taxon>
        <taxon>Tylenchina</taxon>
        <taxon>Panagrolaimomorpha</taxon>
        <taxon>Strongyloidoidea</taxon>
        <taxon>Strongyloididae</taxon>
        <taxon>Strongyloides</taxon>
    </lineage>
</organism>
<accession>A0A0K0F7D9</accession>
<keyword evidence="1" id="KW-0812">Transmembrane</keyword>
<dbReference type="Proteomes" id="UP000035680">
    <property type="component" value="Unassembled WGS sequence"/>
</dbReference>
<keyword evidence="1" id="KW-1133">Transmembrane helix</keyword>
<sequence length="81" mass="9063">MMDEKIELSDIEIQQIKEQNQERIKKVVAYVAISLTVISIILVALSLSFGPKIDSLVNDQLDQRLITKQLILGPNPNISTS</sequence>
<reference evidence="3" key="2">
    <citation type="submission" date="2015-08" db="UniProtKB">
        <authorList>
            <consortium name="WormBaseParasite"/>
        </authorList>
    </citation>
    <scope>IDENTIFICATION</scope>
</reference>
<protein>
    <submittedName>
        <fullName evidence="3">Col_cuticle_N domain-containing protein</fullName>
    </submittedName>
</protein>
<reference evidence="2" key="1">
    <citation type="submission" date="2014-07" db="EMBL/GenBank/DDBJ databases">
        <authorList>
            <person name="Martin A.A"/>
            <person name="De Silva N."/>
        </authorList>
    </citation>
    <scope>NUCLEOTIDE SEQUENCE</scope>
</reference>
<proteinExistence type="predicted"/>
<evidence type="ECO:0000313" key="2">
    <source>
        <dbReference type="Proteomes" id="UP000035680"/>
    </source>
</evidence>
<dbReference type="AlphaFoldDB" id="A0A0K0F7D9"/>
<evidence type="ECO:0000256" key="1">
    <source>
        <dbReference type="SAM" id="Phobius"/>
    </source>
</evidence>